<gene>
    <name evidence="3" type="ORF">E6O75_ATG10652</name>
</gene>
<feature type="region of interest" description="Disordered" evidence="1">
    <location>
        <begin position="270"/>
        <end position="290"/>
    </location>
</feature>
<dbReference type="Proteomes" id="UP000298493">
    <property type="component" value="Unassembled WGS sequence"/>
</dbReference>
<evidence type="ECO:0000313" key="3">
    <source>
        <dbReference type="EMBL" id="TID18007.1"/>
    </source>
</evidence>
<evidence type="ECO:0000256" key="2">
    <source>
        <dbReference type="SAM" id="SignalP"/>
    </source>
</evidence>
<dbReference type="AlphaFoldDB" id="A0A4Z1PAT5"/>
<feature type="compositionally biased region" description="Polar residues" evidence="1">
    <location>
        <begin position="270"/>
        <end position="282"/>
    </location>
</feature>
<organism evidence="3 4">
    <name type="scientific">Venturia nashicola</name>
    <dbReference type="NCBI Taxonomy" id="86259"/>
    <lineage>
        <taxon>Eukaryota</taxon>
        <taxon>Fungi</taxon>
        <taxon>Dikarya</taxon>
        <taxon>Ascomycota</taxon>
        <taxon>Pezizomycotina</taxon>
        <taxon>Dothideomycetes</taxon>
        <taxon>Pleosporomycetidae</taxon>
        <taxon>Venturiales</taxon>
        <taxon>Venturiaceae</taxon>
        <taxon>Venturia</taxon>
    </lineage>
</organism>
<name>A0A4Z1PAT5_9PEZI</name>
<proteinExistence type="predicted"/>
<accession>A0A4Z1PAT5</accession>
<evidence type="ECO:0008006" key="5">
    <source>
        <dbReference type="Google" id="ProtNLM"/>
    </source>
</evidence>
<protein>
    <recommendedName>
        <fullName evidence="5">Secreted protein</fullName>
    </recommendedName>
</protein>
<dbReference type="EMBL" id="SNSC02000015">
    <property type="protein sequence ID" value="TID18007.1"/>
    <property type="molecule type" value="Genomic_DNA"/>
</dbReference>
<sequence length="290" mass="32431">MLLLNTLLLALAVFIASSSALAITISEGSEDADTGRGGYNSFPSRQLAVPILDQRGRQTARPRPRPYHDMQMATEASWNSRHGGKSNSGRYRQHYDLGPISEQIGITAKCSSHVSCSQQQLEPNIQPPSVPLTLIQCFLLSLHDFPLVKAGEVLMPMPSLDSAISVSHILATTRPYHPSCVPPDSIYYRHDPIQQKEPKLFTGEPLVESVHCRRESRDPVAVWKIFHKLIVLFRFKETSVHIASLANEKAADLQHPIYLTMPSRWSREQATSNLPWGSQNPVRLQPRETV</sequence>
<keyword evidence="2" id="KW-0732">Signal</keyword>
<keyword evidence="4" id="KW-1185">Reference proteome</keyword>
<feature type="chain" id="PRO_5021242595" description="Secreted protein" evidence="2">
    <location>
        <begin position="23"/>
        <end position="290"/>
    </location>
</feature>
<evidence type="ECO:0000313" key="4">
    <source>
        <dbReference type="Proteomes" id="UP000298493"/>
    </source>
</evidence>
<reference evidence="3 4" key="1">
    <citation type="submission" date="2019-04" db="EMBL/GenBank/DDBJ databases">
        <title>High contiguity whole genome sequence and gene annotation resource for two Venturia nashicola isolates.</title>
        <authorList>
            <person name="Prokchorchik M."/>
            <person name="Won K."/>
            <person name="Lee Y."/>
            <person name="Choi E.D."/>
            <person name="Segonzac C."/>
            <person name="Sohn K.H."/>
        </authorList>
    </citation>
    <scope>NUCLEOTIDE SEQUENCE [LARGE SCALE GENOMIC DNA]</scope>
    <source>
        <strain evidence="3 4">PRI2</strain>
    </source>
</reference>
<comment type="caution">
    <text evidence="3">The sequence shown here is derived from an EMBL/GenBank/DDBJ whole genome shotgun (WGS) entry which is preliminary data.</text>
</comment>
<evidence type="ECO:0000256" key="1">
    <source>
        <dbReference type="SAM" id="MobiDB-lite"/>
    </source>
</evidence>
<feature type="signal peptide" evidence="2">
    <location>
        <begin position="1"/>
        <end position="22"/>
    </location>
</feature>